<accession>A0A0F8Y8A8</accession>
<organism evidence="1">
    <name type="scientific">marine sediment metagenome</name>
    <dbReference type="NCBI Taxonomy" id="412755"/>
    <lineage>
        <taxon>unclassified sequences</taxon>
        <taxon>metagenomes</taxon>
        <taxon>ecological metagenomes</taxon>
    </lineage>
</organism>
<proteinExistence type="predicted"/>
<evidence type="ECO:0000313" key="1">
    <source>
        <dbReference type="EMBL" id="KKK77662.1"/>
    </source>
</evidence>
<sequence>MSKKIQMSKKRDYVIMKFDTWRKFYEPFKCFCCGKIISKKQFCFSTLCGYCDVGKCMIKLSTTNYGEKYEKGNGQRENYKKGKIVTKLAILENLK</sequence>
<name>A0A0F8Y8A8_9ZZZZ</name>
<comment type="caution">
    <text evidence="1">The sequence shown here is derived from an EMBL/GenBank/DDBJ whole genome shotgun (WGS) entry which is preliminary data.</text>
</comment>
<dbReference type="AlphaFoldDB" id="A0A0F8Y8A8"/>
<gene>
    <name evidence="1" type="ORF">LCGC14_2851330</name>
</gene>
<protein>
    <submittedName>
        <fullName evidence="1">Uncharacterized protein</fullName>
    </submittedName>
</protein>
<dbReference type="EMBL" id="LAZR01054849">
    <property type="protein sequence ID" value="KKK77662.1"/>
    <property type="molecule type" value="Genomic_DNA"/>
</dbReference>
<reference evidence="1" key="1">
    <citation type="journal article" date="2015" name="Nature">
        <title>Complex archaea that bridge the gap between prokaryotes and eukaryotes.</title>
        <authorList>
            <person name="Spang A."/>
            <person name="Saw J.H."/>
            <person name="Jorgensen S.L."/>
            <person name="Zaremba-Niedzwiedzka K."/>
            <person name="Martijn J."/>
            <person name="Lind A.E."/>
            <person name="van Eijk R."/>
            <person name="Schleper C."/>
            <person name="Guy L."/>
            <person name="Ettema T.J."/>
        </authorList>
    </citation>
    <scope>NUCLEOTIDE SEQUENCE</scope>
</reference>